<accession>A0ABS7CY65</accession>
<name>A0ABS7CY65_9BACT</name>
<proteinExistence type="predicted"/>
<dbReference type="RefSeq" id="WP_219878661.1">
    <property type="nucleotide sequence ID" value="NZ_JAHYXK010000019.1"/>
</dbReference>
<dbReference type="Proteomes" id="UP000813018">
    <property type="component" value="Unassembled WGS sequence"/>
</dbReference>
<keyword evidence="2" id="KW-1185">Reference proteome</keyword>
<sequence>MNNCTGVSLDGAIVSTSSNGDLYTFTIAYTVNSCMILNGAKLQGGLTAGVIFDESTGTSPMASGVNTTGKVDKPNYVINWQLGDLTNGYNQAYYVTFSKQLKDAGVHTITGDWSVEGKDAEGNTVRVGFNELSYTVN</sequence>
<evidence type="ECO:0000313" key="1">
    <source>
        <dbReference type="EMBL" id="MBW7468791.1"/>
    </source>
</evidence>
<gene>
    <name evidence="1" type="ORF">K0O23_17080</name>
</gene>
<evidence type="ECO:0000313" key="2">
    <source>
        <dbReference type="Proteomes" id="UP000813018"/>
    </source>
</evidence>
<reference evidence="1 2" key="1">
    <citation type="journal article" date="2016" name="Int. J. Syst. Evol. Microbiol.">
        <title>Pontibacter aydingkolensis sp. nov., isolated from soil of a salt lake.</title>
        <authorList>
            <person name="Osman G."/>
            <person name="Zhang T."/>
            <person name="Lou K."/>
            <person name="Gao Y."/>
            <person name="Chang W."/>
            <person name="Lin Q."/>
            <person name="Yang H.M."/>
            <person name="Huo X.D."/>
            <person name="Wang N."/>
        </authorList>
    </citation>
    <scope>NUCLEOTIDE SEQUENCE [LARGE SCALE GENOMIC DNA]</scope>
    <source>
        <strain evidence="1 2">KACC 19255</strain>
    </source>
</reference>
<protein>
    <submittedName>
        <fullName evidence="1">Uncharacterized protein</fullName>
    </submittedName>
</protein>
<comment type="caution">
    <text evidence="1">The sequence shown here is derived from an EMBL/GenBank/DDBJ whole genome shotgun (WGS) entry which is preliminary data.</text>
</comment>
<dbReference type="EMBL" id="JAHYXK010000019">
    <property type="protein sequence ID" value="MBW7468791.1"/>
    <property type="molecule type" value="Genomic_DNA"/>
</dbReference>
<organism evidence="1 2">
    <name type="scientific">Pontibacter aydingkolensis</name>
    <dbReference type="NCBI Taxonomy" id="1911536"/>
    <lineage>
        <taxon>Bacteria</taxon>
        <taxon>Pseudomonadati</taxon>
        <taxon>Bacteroidota</taxon>
        <taxon>Cytophagia</taxon>
        <taxon>Cytophagales</taxon>
        <taxon>Hymenobacteraceae</taxon>
        <taxon>Pontibacter</taxon>
    </lineage>
</organism>